<keyword evidence="2" id="KW-1185">Reference proteome</keyword>
<dbReference type="AlphaFoldDB" id="A0A9P3UR56"/>
<dbReference type="EMBL" id="BRPK01000009">
    <property type="protein sequence ID" value="GLB40945.1"/>
    <property type="molecule type" value="Genomic_DNA"/>
</dbReference>
<protein>
    <submittedName>
        <fullName evidence="1">Uncharacterized protein</fullName>
    </submittedName>
</protein>
<proteinExistence type="predicted"/>
<dbReference type="Proteomes" id="UP001063166">
    <property type="component" value="Unassembled WGS sequence"/>
</dbReference>
<comment type="caution">
    <text evidence="1">The sequence shown here is derived from an EMBL/GenBank/DDBJ whole genome shotgun (WGS) entry which is preliminary data.</text>
</comment>
<name>A0A9P3UR56_LYOSH</name>
<sequence>MRETVGGYVLSLKCYALIWRFPASFQPRPIPDYNAGTAGNLLPTLVTILSASPHSLPSYTHLEQWPLVASDSVAKFAKPRGFFDRLKNEDVTWI</sequence>
<accession>A0A9P3UR56</accession>
<reference evidence="1" key="1">
    <citation type="submission" date="2022-07" db="EMBL/GenBank/DDBJ databases">
        <title>The genome of Lyophyllum shimeji provides insight into the initial evolution of ectomycorrhizal fungal genome.</title>
        <authorList>
            <person name="Kobayashi Y."/>
            <person name="Shibata T."/>
            <person name="Hirakawa H."/>
            <person name="Shigenobu S."/>
            <person name="Nishiyama T."/>
            <person name="Yamada A."/>
            <person name="Hasebe M."/>
            <person name="Kawaguchi M."/>
        </authorList>
    </citation>
    <scope>NUCLEOTIDE SEQUENCE</scope>
    <source>
        <strain evidence="1">AT787</strain>
    </source>
</reference>
<evidence type="ECO:0000313" key="2">
    <source>
        <dbReference type="Proteomes" id="UP001063166"/>
    </source>
</evidence>
<gene>
    <name evidence="1" type="ORF">LshimejAT787_0901600</name>
</gene>
<organism evidence="1 2">
    <name type="scientific">Lyophyllum shimeji</name>
    <name type="common">Hon-shimeji</name>
    <name type="synonym">Tricholoma shimeji</name>
    <dbReference type="NCBI Taxonomy" id="47721"/>
    <lineage>
        <taxon>Eukaryota</taxon>
        <taxon>Fungi</taxon>
        <taxon>Dikarya</taxon>
        <taxon>Basidiomycota</taxon>
        <taxon>Agaricomycotina</taxon>
        <taxon>Agaricomycetes</taxon>
        <taxon>Agaricomycetidae</taxon>
        <taxon>Agaricales</taxon>
        <taxon>Tricholomatineae</taxon>
        <taxon>Lyophyllaceae</taxon>
        <taxon>Lyophyllum</taxon>
    </lineage>
</organism>
<evidence type="ECO:0000313" key="1">
    <source>
        <dbReference type="EMBL" id="GLB40945.1"/>
    </source>
</evidence>